<protein>
    <submittedName>
        <fullName evidence="1">Uncharacterized protein</fullName>
    </submittedName>
</protein>
<proteinExistence type="predicted"/>
<comment type="caution">
    <text evidence="1">The sequence shown here is derived from an EMBL/GenBank/DDBJ whole genome shotgun (WGS) entry which is preliminary data.</text>
</comment>
<name>A0A5B0G459_9BURK</name>
<reference evidence="1 2" key="1">
    <citation type="submission" date="2019-08" db="EMBL/GenBank/DDBJ databases">
        <title>Paraburkholderia sp. DCY113.</title>
        <authorList>
            <person name="Kang J."/>
        </authorList>
    </citation>
    <scope>NUCLEOTIDE SEQUENCE [LARGE SCALE GENOMIC DNA]</scope>
    <source>
        <strain evidence="1 2">DCY113</strain>
    </source>
</reference>
<evidence type="ECO:0000313" key="2">
    <source>
        <dbReference type="Proteomes" id="UP000325273"/>
    </source>
</evidence>
<organism evidence="1 2">
    <name type="scientific">Paraburkholderia panacisoli</name>
    <dbReference type="NCBI Taxonomy" id="2603818"/>
    <lineage>
        <taxon>Bacteria</taxon>
        <taxon>Pseudomonadati</taxon>
        <taxon>Pseudomonadota</taxon>
        <taxon>Betaproteobacteria</taxon>
        <taxon>Burkholderiales</taxon>
        <taxon>Burkholderiaceae</taxon>
        <taxon>Paraburkholderia</taxon>
    </lineage>
</organism>
<dbReference type="AlphaFoldDB" id="A0A5B0G459"/>
<dbReference type="EMBL" id="VTUZ01000066">
    <property type="protein sequence ID" value="KAA0998022.1"/>
    <property type="molecule type" value="Genomic_DNA"/>
</dbReference>
<accession>A0A5B0G459</accession>
<keyword evidence="2" id="KW-1185">Reference proteome</keyword>
<feature type="non-terminal residue" evidence="1">
    <location>
        <position position="60"/>
    </location>
</feature>
<gene>
    <name evidence="1" type="ORF">FVF58_46255</name>
</gene>
<evidence type="ECO:0000313" key="1">
    <source>
        <dbReference type="EMBL" id="KAA0998022.1"/>
    </source>
</evidence>
<sequence>MSIQARRETDAYNQLARLLWGEMIMGNDQGYQSGTDEIVLAVSLELAAKKWKVALHDGRR</sequence>
<dbReference type="Proteomes" id="UP000325273">
    <property type="component" value="Unassembled WGS sequence"/>
</dbReference>